<keyword evidence="2" id="KW-1185">Reference proteome</keyword>
<evidence type="ECO:0000313" key="2">
    <source>
        <dbReference type="Proteomes" id="UP000694300"/>
    </source>
</evidence>
<dbReference type="EMBL" id="JADQDF010000001">
    <property type="protein sequence ID" value="MBW0127510.1"/>
    <property type="molecule type" value="Genomic_DNA"/>
</dbReference>
<evidence type="ECO:0008006" key="3">
    <source>
        <dbReference type="Google" id="ProtNLM"/>
    </source>
</evidence>
<comment type="caution">
    <text evidence="1">The sequence shown here is derived from an EMBL/GenBank/DDBJ whole genome shotgun (WGS) entry which is preliminary data.</text>
</comment>
<name>A0ABS6U5K2_9PSEU</name>
<sequence length="327" mass="35242">MTRSLLPTHSDVRAAFPHGVATARELVAFGFSERTVYKRCLDGGPWQRILPGVILLFTGRPTRDQQVLAAVLLCGPGCVVTGVEACRRLGLRRGLPPAPVDGGYAEVHVLLPDSRQVRCCSYVKTERTGRMPTAVSRGGFLLAPLPRACLDAARCMTRRGDVAELLSDPVQRGLCTVAELASELTAGSRRGIALPGQVLAGLRAGVRSAAEQEARRMWRGTGLPEPMWNATVRDARGAVLGVADCWLDDVAMAWEIESGEWHMSPADHDRTVERAARFTAAGVVYTATKPRRVRLDRAGVVATLRATYAQAKARPRPPLHATPADAG</sequence>
<accession>A0ABS6U5K2</accession>
<reference evidence="1 2" key="1">
    <citation type="submission" date="2020-11" db="EMBL/GenBank/DDBJ databases">
        <title>Pseudonocardia abyssalis sp. nov. and Pseudonocardia oceani sp. nov., description and phylogenomic analysis of two novel actinomycetes isolated from the deep Southern Ocean.</title>
        <authorList>
            <person name="Parra J."/>
        </authorList>
    </citation>
    <scope>NUCLEOTIDE SEQUENCE [LARGE SCALE GENOMIC DNA]</scope>
    <source>
        <strain evidence="2">KRD185</strain>
    </source>
</reference>
<proteinExistence type="predicted"/>
<organism evidence="1 2">
    <name type="scientific">Pseudonocardia oceani</name>
    <dbReference type="NCBI Taxonomy" id="2792013"/>
    <lineage>
        <taxon>Bacteria</taxon>
        <taxon>Bacillati</taxon>
        <taxon>Actinomycetota</taxon>
        <taxon>Actinomycetes</taxon>
        <taxon>Pseudonocardiales</taxon>
        <taxon>Pseudonocardiaceae</taxon>
        <taxon>Pseudonocardia</taxon>
    </lineage>
</organism>
<dbReference type="Proteomes" id="UP000694300">
    <property type="component" value="Unassembled WGS sequence"/>
</dbReference>
<gene>
    <name evidence="1" type="ORF">I4I82_07420</name>
</gene>
<dbReference type="RefSeq" id="WP_218595569.1">
    <property type="nucleotide sequence ID" value="NZ_JADQDF010000001.1"/>
</dbReference>
<protein>
    <recommendedName>
        <fullName evidence="3">Transcriptional regulator, AbiEi antitoxin, Type IV TA system</fullName>
    </recommendedName>
</protein>
<evidence type="ECO:0000313" key="1">
    <source>
        <dbReference type="EMBL" id="MBW0127510.1"/>
    </source>
</evidence>